<name>R7V8A6_CAPTE</name>
<reference evidence="3" key="3">
    <citation type="submission" date="2015-06" db="UniProtKB">
        <authorList>
            <consortium name="EnsemblMetazoa"/>
        </authorList>
    </citation>
    <scope>IDENTIFICATION</scope>
</reference>
<dbReference type="EnsemblMetazoa" id="CapteT217558">
    <property type="protein sequence ID" value="CapteP217558"/>
    <property type="gene ID" value="CapteG217558"/>
</dbReference>
<evidence type="ECO:0000313" key="4">
    <source>
        <dbReference type="Proteomes" id="UP000014760"/>
    </source>
</evidence>
<dbReference type="HOGENOM" id="CLU_1267957_0_0_1"/>
<feature type="compositionally biased region" description="Basic and acidic residues" evidence="1">
    <location>
        <begin position="165"/>
        <end position="181"/>
    </location>
</feature>
<dbReference type="EMBL" id="KB295825">
    <property type="protein sequence ID" value="ELU12591.1"/>
    <property type="molecule type" value="Genomic_DNA"/>
</dbReference>
<dbReference type="EMBL" id="AMQN01019477">
    <property type="status" value="NOT_ANNOTATED_CDS"/>
    <property type="molecule type" value="Genomic_DNA"/>
</dbReference>
<keyword evidence="4" id="KW-1185">Reference proteome</keyword>
<evidence type="ECO:0000313" key="2">
    <source>
        <dbReference type="EMBL" id="ELU12591.1"/>
    </source>
</evidence>
<organism evidence="2">
    <name type="scientific">Capitella teleta</name>
    <name type="common">Polychaete worm</name>
    <dbReference type="NCBI Taxonomy" id="283909"/>
    <lineage>
        <taxon>Eukaryota</taxon>
        <taxon>Metazoa</taxon>
        <taxon>Spiralia</taxon>
        <taxon>Lophotrochozoa</taxon>
        <taxon>Annelida</taxon>
        <taxon>Polychaeta</taxon>
        <taxon>Sedentaria</taxon>
        <taxon>Scolecida</taxon>
        <taxon>Capitellidae</taxon>
        <taxon>Capitella</taxon>
    </lineage>
</organism>
<protein>
    <submittedName>
        <fullName evidence="2 3">Uncharacterized protein</fullName>
    </submittedName>
</protein>
<evidence type="ECO:0000256" key="1">
    <source>
        <dbReference type="SAM" id="MobiDB-lite"/>
    </source>
</evidence>
<reference evidence="4" key="1">
    <citation type="submission" date="2012-12" db="EMBL/GenBank/DDBJ databases">
        <authorList>
            <person name="Hellsten U."/>
            <person name="Grimwood J."/>
            <person name="Chapman J.A."/>
            <person name="Shapiro H."/>
            <person name="Aerts A."/>
            <person name="Otillar R.P."/>
            <person name="Terry A.Y."/>
            <person name="Boore J.L."/>
            <person name="Simakov O."/>
            <person name="Marletaz F."/>
            <person name="Cho S.-J."/>
            <person name="Edsinger-Gonzales E."/>
            <person name="Havlak P."/>
            <person name="Kuo D.-H."/>
            <person name="Larsson T."/>
            <person name="Lv J."/>
            <person name="Arendt D."/>
            <person name="Savage R."/>
            <person name="Osoegawa K."/>
            <person name="de Jong P."/>
            <person name="Lindberg D.R."/>
            <person name="Seaver E.C."/>
            <person name="Weisblat D.A."/>
            <person name="Putnam N.H."/>
            <person name="Grigoriev I.V."/>
            <person name="Rokhsar D.S."/>
        </authorList>
    </citation>
    <scope>NUCLEOTIDE SEQUENCE</scope>
    <source>
        <strain evidence="4">I ESC-2004</strain>
    </source>
</reference>
<accession>R7V8A6</accession>
<feature type="region of interest" description="Disordered" evidence="1">
    <location>
        <begin position="159"/>
        <end position="181"/>
    </location>
</feature>
<gene>
    <name evidence="2" type="ORF">CAPTEDRAFT_217558</name>
</gene>
<proteinExistence type="predicted"/>
<dbReference type="AlphaFoldDB" id="R7V8A6"/>
<reference evidence="2 4" key="2">
    <citation type="journal article" date="2013" name="Nature">
        <title>Insights into bilaterian evolution from three spiralian genomes.</title>
        <authorList>
            <person name="Simakov O."/>
            <person name="Marletaz F."/>
            <person name="Cho S.J."/>
            <person name="Edsinger-Gonzales E."/>
            <person name="Havlak P."/>
            <person name="Hellsten U."/>
            <person name="Kuo D.H."/>
            <person name="Larsson T."/>
            <person name="Lv J."/>
            <person name="Arendt D."/>
            <person name="Savage R."/>
            <person name="Osoegawa K."/>
            <person name="de Jong P."/>
            <person name="Grimwood J."/>
            <person name="Chapman J.A."/>
            <person name="Shapiro H."/>
            <person name="Aerts A."/>
            <person name="Otillar R.P."/>
            <person name="Terry A.Y."/>
            <person name="Boore J.L."/>
            <person name="Grigoriev I.V."/>
            <person name="Lindberg D.R."/>
            <person name="Seaver E.C."/>
            <person name="Weisblat D.A."/>
            <person name="Putnam N.H."/>
            <person name="Rokhsar D.S."/>
        </authorList>
    </citation>
    <scope>NUCLEOTIDE SEQUENCE</scope>
    <source>
        <strain evidence="2 4">I ESC-2004</strain>
    </source>
</reference>
<evidence type="ECO:0000313" key="3">
    <source>
        <dbReference type="EnsemblMetazoa" id="CapteP217558"/>
    </source>
</evidence>
<dbReference type="Proteomes" id="UP000014760">
    <property type="component" value="Unassembled WGS sequence"/>
</dbReference>
<sequence>MTALSKLMNAKALLPMFAVGPDLLHRIPKAQARDSLSITPKYSPSQMIPNVNSQSILVPNNIPDLGQDSDSGYKLVESRQKKKKRSQAVRKNQVIETRDSYLKEYEVIPKTVERMSKTTAPQASFRVEVVQTDFAKVFDAAFWPGGTLVDKFYNRPKPQNHLLRHQHDDGGKVNSDDRSSDGQHAVNILAQAQSLVEQDGEHQEISEKTPLKTITLWE</sequence>